<keyword evidence="5 12" id="KW-0963">Cytoplasm</keyword>
<dbReference type="EC" id="4.3.3.7" evidence="4 12"/>
<dbReference type="Pfam" id="PF00701">
    <property type="entry name" value="DHDPS"/>
    <property type="match status" value="1"/>
</dbReference>
<reference evidence="14" key="1">
    <citation type="journal article" date="2024" name="Int. J. Syst. Evol. Microbiol.">
        <title>Turicibacter faecis sp. nov., isolated from faeces of heart failure mouse model.</title>
        <authorList>
            <person name="Imamura Y."/>
            <person name="Motooka D."/>
            <person name="Nakajima Y."/>
            <person name="Ito S."/>
            <person name="Kitakaze M."/>
            <person name="Iida T."/>
            <person name="Nakamura S."/>
        </authorList>
    </citation>
    <scope>NUCLEOTIDE SEQUENCE</scope>
    <source>
        <strain evidence="14">TC023</strain>
    </source>
</reference>
<dbReference type="InterPro" id="IPR013785">
    <property type="entry name" value="Aldolase_TIM"/>
</dbReference>
<accession>A0ABN6ZGJ8</accession>
<feature type="site" description="Part of a proton relay during catalysis" evidence="12">
    <location>
        <position position="46"/>
    </location>
</feature>
<evidence type="ECO:0000256" key="13">
    <source>
        <dbReference type="PIRNR" id="PIRNR001365"/>
    </source>
</evidence>
<dbReference type="PRINTS" id="PR00146">
    <property type="entry name" value="DHPICSNTHASE"/>
</dbReference>
<dbReference type="PANTHER" id="PTHR12128:SF66">
    <property type="entry name" value="4-HYDROXY-2-OXOGLUTARATE ALDOLASE, MITOCHONDRIAL"/>
    <property type="match status" value="1"/>
</dbReference>
<evidence type="ECO:0000256" key="5">
    <source>
        <dbReference type="ARBA" id="ARBA00022490"/>
    </source>
</evidence>
<feature type="active site" description="Proton donor/acceptor" evidence="12">
    <location>
        <position position="135"/>
    </location>
</feature>
<dbReference type="SMART" id="SM01130">
    <property type="entry name" value="DHDPS"/>
    <property type="match status" value="1"/>
</dbReference>
<dbReference type="HAMAP" id="MF_00418">
    <property type="entry name" value="DapA"/>
    <property type="match status" value="1"/>
</dbReference>
<dbReference type="InterPro" id="IPR020624">
    <property type="entry name" value="Schiff_base-form_aldolases_CS"/>
</dbReference>
<feature type="site" description="Part of a proton relay during catalysis" evidence="12">
    <location>
        <position position="109"/>
    </location>
</feature>
<comment type="caution">
    <text evidence="12">Was originally thought to be a dihydrodipicolinate synthase (DHDPS), catalyzing the condensation of (S)-aspartate-beta-semialdehyde [(S)-ASA] and pyruvate to dihydrodipicolinate (DHDP). However, it was shown in E.coli that the product of the enzymatic reaction is not dihydrodipicolinate but in fact (4S)-4-hydroxy-2,3,4,5-tetrahydro-(2S)-dipicolinic acid (HTPA), and that the consecutive dehydration reaction leading to DHDP is not spontaneous but catalyzed by DapB.</text>
</comment>
<dbReference type="CDD" id="cd00950">
    <property type="entry name" value="DHDPS"/>
    <property type="match status" value="1"/>
</dbReference>
<comment type="subcellular location">
    <subcellularLocation>
        <location evidence="12">Cytoplasm</location>
    </subcellularLocation>
</comment>
<evidence type="ECO:0000313" key="15">
    <source>
        <dbReference type="Proteomes" id="UP001432099"/>
    </source>
</evidence>
<sequence>MNSFGPVMTAMVTPFNENNQLNISSLRRLILHLLKHGSTSLVVTGTTGEAPTLTAIERLRVWETAVDFAGGTIPIIVGVGTNNTKTTIHNVKLAEEVGADAVLVVTPYYNKPNQLGLLTHFKAIAESTDLPIFLYNIPSRTGVSLSLETILELAEIKNIVGIKDSSGDLELLKALKEKAPEDFLLYSGDDSNYLNALKLGCDGVISVASHVAGLQMNKIYQLYNNGQKEEAEALNEKLDPLYRGLFTTTNPIPVKAMLNQLGMEVGGLRLPLVEMNQFESQALFEQLSPLFDE</sequence>
<keyword evidence="6 12" id="KW-0028">Amino-acid biosynthesis</keyword>
<evidence type="ECO:0000256" key="8">
    <source>
        <dbReference type="ARBA" id="ARBA00023154"/>
    </source>
</evidence>
<keyword evidence="15" id="KW-1185">Reference proteome</keyword>
<comment type="subunit">
    <text evidence="12">Homotetramer; dimer of dimers.</text>
</comment>
<comment type="similarity">
    <text evidence="3 12 13">Belongs to the DapA family.</text>
</comment>
<keyword evidence="8 12" id="KW-0457">Lysine biosynthesis</keyword>
<dbReference type="NCBIfam" id="TIGR00674">
    <property type="entry name" value="dapA"/>
    <property type="match status" value="1"/>
</dbReference>
<dbReference type="Gene3D" id="3.20.20.70">
    <property type="entry name" value="Aldolase class I"/>
    <property type="match status" value="1"/>
</dbReference>
<dbReference type="PANTHER" id="PTHR12128">
    <property type="entry name" value="DIHYDRODIPICOLINATE SYNTHASE"/>
    <property type="match status" value="1"/>
</dbReference>
<dbReference type="RefSeq" id="WP_338617221.1">
    <property type="nucleotide sequence ID" value="NZ_AP028127.1"/>
</dbReference>
<dbReference type="Proteomes" id="UP001432099">
    <property type="component" value="Chromosome"/>
</dbReference>
<dbReference type="InterPro" id="IPR020625">
    <property type="entry name" value="Schiff_base-form_aldolases_AS"/>
</dbReference>
<protein>
    <recommendedName>
        <fullName evidence="4 12">4-hydroxy-tetrahydrodipicolinate synthase</fullName>
        <shortName evidence="12">HTPA synthase</shortName>
        <ecNumber evidence="4 12">4.3.3.7</ecNumber>
    </recommendedName>
</protein>
<dbReference type="InterPro" id="IPR005263">
    <property type="entry name" value="DapA"/>
</dbReference>
<feature type="active site" description="Schiff-base intermediate with substrate" evidence="12">
    <location>
        <position position="163"/>
    </location>
</feature>
<evidence type="ECO:0000256" key="3">
    <source>
        <dbReference type="ARBA" id="ARBA00007592"/>
    </source>
</evidence>
<dbReference type="PIRSF" id="PIRSF001365">
    <property type="entry name" value="DHDPS"/>
    <property type="match status" value="1"/>
</dbReference>
<evidence type="ECO:0000256" key="11">
    <source>
        <dbReference type="ARBA" id="ARBA00047836"/>
    </source>
</evidence>
<evidence type="ECO:0000256" key="7">
    <source>
        <dbReference type="ARBA" id="ARBA00022915"/>
    </source>
</evidence>
<proteinExistence type="inferred from homology"/>
<name>A0ABN6ZGJ8_9FIRM</name>
<dbReference type="PROSITE" id="PS00665">
    <property type="entry name" value="DHDPS_1"/>
    <property type="match status" value="1"/>
</dbReference>
<dbReference type="InterPro" id="IPR002220">
    <property type="entry name" value="DapA-like"/>
</dbReference>
<comment type="function">
    <text evidence="1 12">Catalyzes the condensation of (S)-aspartate-beta-semialdehyde [(S)-ASA] and pyruvate to 4-hydroxy-tetrahydrodipicolinate (HTPA).</text>
</comment>
<evidence type="ECO:0000256" key="9">
    <source>
        <dbReference type="ARBA" id="ARBA00023239"/>
    </source>
</evidence>
<evidence type="ECO:0000313" key="14">
    <source>
        <dbReference type="EMBL" id="BEH91075.1"/>
    </source>
</evidence>
<evidence type="ECO:0000256" key="6">
    <source>
        <dbReference type="ARBA" id="ARBA00022605"/>
    </source>
</evidence>
<evidence type="ECO:0000256" key="1">
    <source>
        <dbReference type="ARBA" id="ARBA00003294"/>
    </source>
</evidence>
<gene>
    <name evidence="12 14" type="primary">dapA</name>
    <name evidence="14" type="ORF">T23_11770</name>
</gene>
<dbReference type="PROSITE" id="PS00666">
    <property type="entry name" value="DHDPS_2"/>
    <property type="match status" value="1"/>
</dbReference>
<feature type="binding site" evidence="12">
    <location>
        <position position="47"/>
    </location>
    <ligand>
        <name>pyruvate</name>
        <dbReference type="ChEBI" id="CHEBI:15361"/>
    </ligand>
</feature>
<evidence type="ECO:0000256" key="4">
    <source>
        <dbReference type="ARBA" id="ARBA00012086"/>
    </source>
</evidence>
<keyword evidence="9 12" id="KW-0456">Lyase</keyword>
<evidence type="ECO:0000256" key="10">
    <source>
        <dbReference type="ARBA" id="ARBA00023270"/>
    </source>
</evidence>
<comment type="catalytic activity">
    <reaction evidence="11 12">
        <text>L-aspartate 4-semialdehyde + pyruvate = (2S,4S)-4-hydroxy-2,3,4,5-tetrahydrodipicolinate + H2O + H(+)</text>
        <dbReference type="Rhea" id="RHEA:34171"/>
        <dbReference type="ChEBI" id="CHEBI:15361"/>
        <dbReference type="ChEBI" id="CHEBI:15377"/>
        <dbReference type="ChEBI" id="CHEBI:15378"/>
        <dbReference type="ChEBI" id="CHEBI:67139"/>
        <dbReference type="ChEBI" id="CHEBI:537519"/>
        <dbReference type="EC" id="4.3.3.7"/>
    </reaction>
</comment>
<comment type="pathway">
    <text evidence="2 12">Amino-acid biosynthesis; L-lysine biosynthesis via DAP pathway; (S)-tetrahydrodipicolinate from L-aspartate: step 3/4.</text>
</comment>
<keyword evidence="10 12" id="KW-0704">Schiff base</keyword>
<evidence type="ECO:0000256" key="12">
    <source>
        <dbReference type="HAMAP-Rule" id="MF_00418"/>
    </source>
</evidence>
<evidence type="ECO:0000256" key="2">
    <source>
        <dbReference type="ARBA" id="ARBA00005120"/>
    </source>
</evidence>
<keyword evidence="7 12" id="KW-0220">Diaminopimelate biosynthesis</keyword>
<feature type="binding site" evidence="12">
    <location>
        <position position="205"/>
    </location>
    <ligand>
        <name>pyruvate</name>
        <dbReference type="ChEBI" id="CHEBI:15361"/>
    </ligand>
</feature>
<organism evidence="14 15">
    <name type="scientific">Turicibacter faecis</name>
    <dbReference type="NCBI Taxonomy" id="2963365"/>
    <lineage>
        <taxon>Bacteria</taxon>
        <taxon>Bacillati</taxon>
        <taxon>Bacillota</taxon>
        <taxon>Erysipelotrichia</taxon>
        <taxon>Erysipelotrichales</taxon>
        <taxon>Turicibacteraceae</taxon>
        <taxon>Turicibacter</taxon>
    </lineage>
</organism>
<dbReference type="EMBL" id="AP028127">
    <property type="protein sequence ID" value="BEH91075.1"/>
    <property type="molecule type" value="Genomic_DNA"/>
</dbReference>
<dbReference type="SUPFAM" id="SSF51569">
    <property type="entry name" value="Aldolase"/>
    <property type="match status" value="1"/>
</dbReference>